<reference evidence="1" key="3">
    <citation type="submission" date="2023-07" db="EMBL/GenBank/DDBJ databases">
        <title>The extreme plant-growth-promoting properties of Pantoea phytobeneficialis PF55 revealed by functional and genomic analysis.</title>
        <authorList>
            <person name="Nascimento F.X."/>
            <person name="Marcio R.J."/>
        </authorList>
    </citation>
    <scope>NUCLEOTIDE SEQUENCE</scope>
    <source>
        <strain evidence="1">PF55</strain>
    </source>
</reference>
<reference evidence="2" key="2">
    <citation type="journal article" date="2020" name="Environ. Microbiol.">
        <title>The extreme plant-growth-promoting properties of Pantoea phytobeneficialis MSR2 revealed by functional and genomic analysis.</title>
        <authorList>
            <person name="Nascimento F.X."/>
            <person name="Hernandez A.G."/>
            <person name="Glick B.R."/>
            <person name="Rossi M.J."/>
        </authorList>
    </citation>
    <scope>NUCLEOTIDE SEQUENCE</scope>
    <source>
        <strain evidence="2">MSR2</strain>
    </source>
</reference>
<evidence type="ECO:0000313" key="1">
    <source>
        <dbReference type="EMBL" id="MDO6410120.1"/>
    </source>
</evidence>
<keyword evidence="4" id="KW-1185">Reference proteome</keyword>
<dbReference type="Proteomes" id="UP000424872">
    <property type="component" value="Chromosome"/>
</dbReference>
<gene>
    <name evidence="2" type="ORF">CTZ24_16160</name>
    <name evidence="1" type="ORF">Q3404_26475</name>
</gene>
<dbReference type="RefSeq" id="WP_208724057.1">
    <property type="nucleotide sequence ID" value="NZ_CP024636.1"/>
</dbReference>
<dbReference type="EMBL" id="CP024636">
    <property type="protein sequence ID" value="QGR07872.1"/>
    <property type="molecule type" value="Genomic_DNA"/>
</dbReference>
<accession>A0AAP9KQJ2</accession>
<protein>
    <submittedName>
        <fullName evidence="2">Uncharacterized protein</fullName>
    </submittedName>
</protein>
<proteinExistence type="predicted"/>
<evidence type="ECO:0000313" key="4">
    <source>
        <dbReference type="Proteomes" id="UP001171299"/>
    </source>
</evidence>
<dbReference type="KEGG" id="ppho:CTZ24_16160"/>
<dbReference type="Proteomes" id="UP001171299">
    <property type="component" value="Unassembled WGS sequence"/>
</dbReference>
<dbReference type="EMBL" id="JAUOOM010000052">
    <property type="protein sequence ID" value="MDO6410120.1"/>
    <property type="molecule type" value="Genomic_DNA"/>
</dbReference>
<evidence type="ECO:0000313" key="3">
    <source>
        <dbReference type="Proteomes" id="UP000424872"/>
    </source>
</evidence>
<organism evidence="2 3">
    <name type="scientific">Pantoea phytobeneficialis</name>
    <dbReference type="NCBI Taxonomy" id="2052056"/>
    <lineage>
        <taxon>Bacteria</taxon>
        <taxon>Pseudomonadati</taxon>
        <taxon>Pseudomonadota</taxon>
        <taxon>Gammaproteobacteria</taxon>
        <taxon>Enterobacterales</taxon>
        <taxon>Erwiniaceae</taxon>
        <taxon>Pantoea</taxon>
    </lineage>
</organism>
<name>A0AAP9KQJ2_9GAMM</name>
<dbReference type="AlphaFoldDB" id="A0AAP9KQJ2"/>
<reference evidence="3" key="1">
    <citation type="submission" date="2017-11" db="EMBL/GenBank/DDBJ databases">
        <title>Genome sequence of Pantoea sp. MSR2.</title>
        <authorList>
            <person name="Nascimento F.X."/>
        </authorList>
    </citation>
    <scope>NUCLEOTIDE SEQUENCE [LARGE SCALE GENOMIC DNA]</scope>
    <source>
        <strain evidence="3">MSR2</strain>
    </source>
</reference>
<sequence>MLNLIFSEVIMIDVNEAIKKLVFILNKHSIAGMDSKTLPEDISDETRVKILSSYELHEFYSALKPNDIKIETGYSPIKIFSLDTIIAAQSGYQSLSDDSLVIADDFGGGKPIIAHIESANTPVYANYDVGKPFKIANDFPGFILCLAETIDVVYGSFNIFDIADYDDVIKGDFVNDLRFRVENIIGSSNFDAWFDYLYG</sequence>
<evidence type="ECO:0000313" key="2">
    <source>
        <dbReference type="EMBL" id="QGR07872.1"/>
    </source>
</evidence>